<dbReference type="Proteomes" id="UP000010077">
    <property type="component" value="Chromosome"/>
</dbReference>
<reference evidence="1 2" key="1">
    <citation type="journal article" date="2012" name="Proc. Natl. Acad. Sci. U.S.A.">
        <title>Genome streamlining and chemical defense in a coral reef symbiosis.</title>
        <authorList>
            <person name="Kwan J.C."/>
            <person name="Donia M.S."/>
            <person name="Han A.W."/>
            <person name="Hirose E."/>
            <person name="Haygood M.G."/>
            <person name="Schmidt E.W."/>
        </authorList>
    </citation>
    <scope>NUCLEOTIDE SEQUENCE [LARGE SCALE GENOMIC DNA]</scope>
    <source>
        <strain evidence="1 2">L2</strain>
    </source>
</reference>
<dbReference type="AlphaFoldDB" id="K7YFR1"/>
<gene>
    <name evidence="1" type="ORF">A1OE_208</name>
</gene>
<evidence type="ECO:0000313" key="2">
    <source>
        <dbReference type="Proteomes" id="UP000010077"/>
    </source>
</evidence>
<evidence type="ECO:0000313" key="1">
    <source>
        <dbReference type="EMBL" id="AFX98410.1"/>
    </source>
</evidence>
<dbReference type="EMBL" id="CP003539">
    <property type="protein sequence ID" value="AFX98410.1"/>
    <property type="molecule type" value="Genomic_DNA"/>
</dbReference>
<name>K7YFR1_9PROT</name>
<accession>K7YFR1</accession>
<proteinExistence type="predicted"/>
<dbReference type="KEGG" id="thal:A1OE_208"/>
<keyword evidence="2" id="KW-1185">Reference proteome</keyword>
<organism evidence="1 2">
    <name type="scientific">Candidatus Endolissoclinum faulkneri L2</name>
    <dbReference type="NCBI Taxonomy" id="1193729"/>
    <lineage>
        <taxon>Bacteria</taxon>
        <taxon>Pseudomonadati</taxon>
        <taxon>Pseudomonadota</taxon>
        <taxon>Alphaproteobacteria</taxon>
        <taxon>Rhodospirillales</taxon>
        <taxon>Rhodospirillaceae</taxon>
        <taxon>Candidatus Endolissoclinum</taxon>
    </lineage>
</organism>
<dbReference type="HOGENOM" id="CLU_3197384_0_0_5"/>
<sequence>MLLKYTFRYKNLYLREKSHFIIVSVFDISLKGNSAIKWLIIASDL</sequence>
<protein>
    <submittedName>
        <fullName evidence="1">Uncharacterized protein</fullName>
    </submittedName>
</protein>